<evidence type="ECO:0000259" key="4">
    <source>
        <dbReference type="Pfam" id="PF01466"/>
    </source>
</evidence>
<dbReference type="PANTHER" id="PTHR11165">
    <property type="entry name" value="SKP1"/>
    <property type="match status" value="1"/>
</dbReference>
<dbReference type="EMBL" id="JABWDY010037761">
    <property type="protein sequence ID" value="KAF5180158.1"/>
    <property type="molecule type" value="Genomic_DNA"/>
</dbReference>
<reference evidence="5 6" key="1">
    <citation type="submission" date="2020-06" db="EMBL/GenBank/DDBJ databases">
        <title>Transcriptomic and genomic resources for Thalictrum thalictroides and T. hernandezii: Facilitating candidate gene discovery in an emerging model plant lineage.</title>
        <authorList>
            <person name="Arias T."/>
            <person name="Riano-Pachon D.M."/>
            <person name="Di Stilio V.S."/>
        </authorList>
    </citation>
    <scope>NUCLEOTIDE SEQUENCE [LARGE SCALE GENOMIC DNA]</scope>
    <source>
        <strain evidence="6">cv. WT478/WT964</strain>
        <tissue evidence="5">Leaves</tissue>
    </source>
</reference>
<comment type="caution">
    <text evidence="5">The sequence shown here is derived from an EMBL/GenBank/DDBJ whole genome shotgun (WGS) entry which is preliminary data.</text>
</comment>
<keyword evidence="3" id="KW-0833">Ubl conjugation pathway</keyword>
<dbReference type="GO" id="GO:0016567">
    <property type="term" value="P:protein ubiquitination"/>
    <property type="evidence" value="ECO:0007669"/>
    <property type="project" value="UniProtKB-UniPathway"/>
</dbReference>
<feature type="domain" description="SKP1 component dimerisation" evidence="4">
    <location>
        <begin position="102"/>
        <end position="130"/>
    </location>
</feature>
<name>A0A7J6V640_THATH</name>
<dbReference type="GO" id="GO:0009867">
    <property type="term" value="P:jasmonic acid mediated signaling pathway"/>
    <property type="evidence" value="ECO:0007669"/>
    <property type="project" value="UniProtKB-ARBA"/>
</dbReference>
<organism evidence="5 6">
    <name type="scientific">Thalictrum thalictroides</name>
    <name type="common">Rue-anemone</name>
    <name type="synonym">Anemone thalictroides</name>
    <dbReference type="NCBI Taxonomy" id="46969"/>
    <lineage>
        <taxon>Eukaryota</taxon>
        <taxon>Viridiplantae</taxon>
        <taxon>Streptophyta</taxon>
        <taxon>Embryophyta</taxon>
        <taxon>Tracheophyta</taxon>
        <taxon>Spermatophyta</taxon>
        <taxon>Magnoliopsida</taxon>
        <taxon>Ranunculales</taxon>
        <taxon>Ranunculaceae</taxon>
        <taxon>Thalictroideae</taxon>
        <taxon>Thalictrum</taxon>
    </lineage>
</organism>
<dbReference type="GO" id="GO:0006511">
    <property type="term" value="P:ubiquitin-dependent protein catabolic process"/>
    <property type="evidence" value="ECO:0007669"/>
    <property type="project" value="InterPro"/>
</dbReference>
<sequence>MAIIKLTANNGDVVEANSEDLQSSLVIKAKIAKGEENIEIKFSELKDINEKVLNAVISFCKMHNIQRNKTILEGFYERFIADHDKTTLSAIVSIGHYLNISSLIDFGCDYTSRMMKGKSMEEIIEGFGLTPESCTPTDVDVHWGV</sequence>
<keyword evidence="6" id="KW-1185">Reference proteome</keyword>
<evidence type="ECO:0000256" key="2">
    <source>
        <dbReference type="ARBA" id="ARBA00009993"/>
    </source>
</evidence>
<evidence type="ECO:0000313" key="5">
    <source>
        <dbReference type="EMBL" id="KAF5180158.1"/>
    </source>
</evidence>
<dbReference type="InterPro" id="IPR016072">
    <property type="entry name" value="Skp1_comp_dimer"/>
</dbReference>
<protein>
    <recommendedName>
        <fullName evidence="4">SKP1 component dimerisation domain-containing protein</fullName>
    </recommendedName>
</protein>
<dbReference type="SUPFAM" id="SSF81382">
    <property type="entry name" value="Skp1 dimerisation domain-like"/>
    <property type="match status" value="1"/>
</dbReference>
<dbReference type="UniPathway" id="UPA00143"/>
<dbReference type="InterPro" id="IPR011333">
    <property type="entry name" value="SKP1/BTB/POZ_sf"/>
</dbReference>
<dbReference type="InterPro" id="IPR001232">
    <property type="entry name" value="SKP1-like"/>
</dbReference>
<accession>A0A7J6V640</accession>
<dbReference type="Proteomes" id="UP000554482">
    <property type="component" value="Unassembled WGS sequence"/>
</dbReference>
<dbReference type="SMART" id="SM00512">
    <property type="entry name" value="Skp1"/>
    <property type="match status" value="1"/>
</dbReference>
<dbReference type="AlphaFoldDB" id="A0A7J6V640"/>
<comment type="similarity">
    <text evidence="2">Belongs to the SKP1 family.</text>
</comment>
<dbReference type="Pfam" id="PF01466">
    <property type="entry name" value="Skp1"/>
    <property type="match status" value="1"/>
</dbReference>
<evidence type="ECO:0000256" key="3">
    <source>
        <dbReference type="ARBA" id="ARBA00022786"/>
    </source>
</evidence>
<evidence type="ECO:0000256" key="1">
    <source>
        <dbReference type="ARBA" id="ARBA00004906"/>
    </source>
</evidence>
<evidence type="ECO:0000313" key="6">
    <source>
        <dbReference type="Proteomes" id="UP000554482"/>
    </source>
</evidence>
<dbReference type="InterPro" id="IPR036296">
    <property type="entry name" value="SKP1-like_dim_sf"/>
</dbReference>
<gene>
    <name evidence="5" type="ORF">FRX31_030254</name>
</gene>
<dbReference type="InterPro" id="IPR016897">
    <property type="entry name" value="SKP1"/>
</dbReference>
<comment type="pathway">
    <text evidence="1">Protein modification; protein ubiquitination.</text>
</comment>
<proteinExistence type="inferred from homology"/>
<dbReference type="Gene3D" id="3.30.710.10">
    <property type="entry name" value="Potassium Channel Kv1.1, Chain A"/>
    <property type="match status" value="1"/>
</dbReference>